<dbReference type="Proteomes" id="UP000198790">
    <property type="component" value="Unassembled WGS sequence"/>
</dbReference>
<feature type="transmembrane region" description="Helical" evidence="2">
    <location>
        <begin position="99"/>
        <end position="120"/>
    </location>
</feature>
<protein>
    <submittedName>
        <fullName evidence="4">Prolyl oligopeptidase family protein</fullName>
    </submittedName>
</protein>
<dbReference type="GO" id="GO:0006508">
    <property type="term" value="P:proteolysis"/>
    <property type="evidence" value="ECO:0007669"/>
    <property type="project" value="InterPro"/>
</dbReference>
<name>A0A1I0YJN7_9BACT</name>
<feature type="domain" description="Peptidase S9 prolyl oligopeptidase catalytic" evidence="3">
    <location>
        <begin position="333"/>
        <end position="386"/>
    </location>
</feature>
<evidence type="ECO:0000313" key="4">
    <source>
        <dbReference type="EMBL" id="SFB12373.1"/>
    </source>
</evidence>
<feature type="transmembrane region" description="Helical" evidence="2">
    <location>
        <begin position="166"/>
        <end position="183"/>
    </location>
</feature>
<dbReference type="EMBL" id="FOKK01000004">
    <property type="protein sequence ID" value="SFB12373.1"/>
    <property type="molecule type" value="Genomic_DNA"/>
</dbReference>
<feature type="transmembrane region" description="Helical" evidence="2">
    <location>
        <begin position="70"/>
        <end position="93"/>
    </location>
</feature>
<dbReference type="GO" id="GO:0008236">
    <property type="term" value="F:serine-type peptidase activity"/>
    <property type="evidence" value="ECO:0007669"/>
    <property type="project" value="InterPro"/>
</dbReference>
<dbReference type="Pfam" id="PF00326">
    <property type="entry name" value="Peptidase_S9"/>
    <property type="match status" value="1"/>
</dbReference>
<keyword evidence="2" id="KW-0812">Transmembrane</keyword>
<evidence type="ECO:0000313" key="5">
    <source>
        <dbReference type="Proteomes" id="UP000198790"/>
    </source>
</evidence>
<dbReference type="PANTHER" id="PTHR43037:SF1">
    <property type="entry name" value="BLL1128 PROTEIN"/>
    <property type="match status" value="1"/>
</dbReference>
<evidence type="ECO:0000256" key="2">
    <source>
        <dbReference type="SAM" id="Phobius"/>
    </source>
</evidence>
<evidence type="ECO:0000256" key="1">
    <source>
        <dbReference type="ARBA" id="ARBA00022729"/>
    </source>
</evidence>
<evidence type="ECO:0000259" key="3">
    <source>
        <dbReference type="Pfam" id="PF00326"/>
    </source>
</evidence>
<feature type="transmembrane region" description="Helical" evidence="2">
    <location>
        <begin position="204"/>
        <end position="223"/>
    </location>
</feature>
<organism evidence="4 5">
    <name type="scientific">Algoriphagus aquimarinus</name>
    <dbReference type="NCBI Taxonomy" id="237018"/>
    <lineage>
        <taxon>Bacteria</taxon>
        <taxon>Pseudomonadati</taxon>
        <taxon>Bacteroidota</taxon>
        <taxon>Cytophagia</taxon>
        <taxon>Cytophagales</taxon>
        <taxon>Cyclobacteriaceae</taxon>
        <taxon>Algoriphagus</taxon>
    </lineage>
</organism>
<gene>
    <name evidence="4" type="ORF">SAMN04489723_104322</name>
</gene>
<keyword evidence="2" id="KW-1133">Transmembrane helix</keyword>
<proteinExistence type="predicted"/>
<dbReference type="PANTHER" id="PTHR43037">
    <property type="entry name" value="UNNAMED PRODUCT-RELATED"/>
    <property type="match status" value="1"/>
</dbReference>
<dbReference type="STRING" id="237018.SAMN04489723_104322"/>
<dbReference type="AlphaFoldDB" id="A0A1I0YJN7"/>
<dbReference type="InterPro" id="IPR001375">
    <property type="entry name" value="Peptidase_S9_cat"/>
</dbReference>
<keyword evidence="2" id="KW-0472">Membrane</keyword>
<reference evidence="4 5" key="1">
    <citation type="submission" date="2016-10" db="EMBL/GenBank/DDBJ databases">
        <authorList>
            <person name="de Groot N.N."/>
        </authorList>
    </citation>
    <scope>NUCLEOTIDE SEQUENCE [LARGE SCALE GENOMIC DNA]</scope>
    <source>
        <strain evidence="4 5">DSM 23399</strain>
    </source>
</reference>
<dbReference type="InterPro" id="IPR050955">
    <property type="entry name" value="Plant_Biomass_Hydrol_Est"/>
</dbReference>
<dbReference type="Gene3D" id="3.40.50.1820">
    <property type="entry name" value="alpha/beta hydrolase"/>
    <property type="match status" value="1"/>
</dbReference>
<dbReference type="SUPFAM" id="SSF53474">
    <property type="entry name" value="alpha/beta-Hydrolases"/>
    <property type="match status" value="1"/>
</dbReference>
<dbReference type="OrthoDB" id="9764953at2"/>
<keyword evidence="5" id="KW-1185">Reference proteome</keyword>
<feature type="transmembrane region" description="Helical" evidence="2">
    <location>
        <begin position="132"/>
        <end position="154"/>
    </location>
</feature>
<dbReference type="RefSeq" id="WP_092895882.1">
    <property type="nucleotide sequence ID" value="NZ_FOKK01000004.1"/>
</dbReference>
<sequence>MNKSDYNFAVFIMVLSVISGLFQGTVYLVLGNRIFFQDFFIPWLILLNVIYFAGVAILSKYFNYKEYKPALVTLLLSAVGSLLQMAVLYMMIVEQKYEQYYFQVVVIMLVTSILFGYALAFTNSSERKWLKIAGILILISSGFLLMITFAGPGTQDFQILSALEKTSKWISLSSTLIPLLLVLNFREELKSKVNSKSKAAEYGYGIFGIVSVIAFLAIGIPFISESYSQAYWQGKNQDKTDQLVELFDERIYVGNQGDSLHYLLLKPVQMDPTIAYPLVISLPYSDYEAGAAQILSENVNRIKYPAYIFVPFCPEGKGWGGVPNTPVIDELVFEAIESLDSEENIDTNRRYITGVSRGGYGTWHFITKRPDLFAAAIPVCGEGDTTLASEITGVAVWAFHGKKDENVPVSGSRDMIDAMRVTGKNPKYTEYQNEGHNIWYQVSTEPDLWPWLFSQRKE</sequence>
<feature type="transmembrane region" description="Helical" evidence="2">
    <location>
        <begin position="40"/>
        <end position="58"/>
    </location>
</feature>
<dbReference type="InterPro" id="IPR029058">
    <property type="entry name" value="AB_hydrolase_fold"/>
</dbReference>
<feature type="transmembrane region" description="Helical" evidence="2">
    <location>
        <begin position="7"/>
        <end position="28"/>
    </location>
</feature>
<keyword evidence="1" id="KW-0732">Signal</keyword>
<accession>A0A1I0YJN7</accession>